<comment type="caution">
    <text evidence="3">The sequence shown here is derived from an EMBL/GenBank/DDBJ whole genome shotgun (WGS) entry which is preliminary data.</text>
</comment>
<dbReference type="InterPro" id="IPR052006">
    <property type="entry name" value="MLP-like"/>
</dbReference>
<dbReference type="PANTHER" id="PTHR31338:SF16">
    <property type="entry name" value="POLYKETIDE CYCLASE_DEHYDRASE AND LIPID TRANSPORT SUPERFAMILY PROTEIN"/>
    <property type="match status" value="1"/>
</dbReference>
<dbReference type="InterPro" id="IPR000916">
    <property type="entry name" value="Bet_v_I/MLP"/>
</dbReference>
<evidence type="ECO:0000313" key="4">
    <source>
        <dbReference type="Proteomes" id="UP001177140"/>
    </source>
</evidence>
<gene>
    <name evidence="3" type="ORF">MKW94_025272</name>
</gene>
<dbReference type="Proteomes" id="UP001177140">
    <property type="component" value="Unassembled WGS sequence"/>
</dbReference>
<evidence type="ECO:0000313" key="3">
    <source>
        <dbReference type="EMBL" id="MCL7037310.1"/>
    </source>
</evidence>
<evidence type="ECO:0000259" key="2">
    <source>
        <dbReference type="SMART" id="SM01037"/>
    </source>
</evidence>
<name>A0AA41V746_PAPNU</name>
<organism evidence="3 4">
    <name type="scientific">Papaver nudicaule</name>
    <name type="common">Iceland poppy</name>
    <dbReference type="NCBI Taxonomy" id="74823"/>
    <lineage>
        <taxon>Eukaryota</taxon>
        <taxon>Viridiplantae</taxon>
        <taxon>Streptophyta</taxon>
        <taxon>Embryophyta</taxon>
        <taxon>Tracheophyta</taxon>
        <taxon>Spermatophyta</taxon>
        <taxon>Magnoliopsida</taxon>
        <taxon>Ranunculales</taxon>
        <taxon>Papaveraceae</taxon>
        <taxon>Papaveroideae</taxon>
        <taxon>Papaver</taxon>
    </lineage>
</organism>
<dbReference type="EMBL" id="JAJJMA010177701">
    <property type="protein sequence ID" value="MCL7037310.1"/>
    <property type="molecule type" value="Genomic_DNA"/>
</dbReference>
<feature type="domain" description="Bet v I/Major latex protein" evidence="2">
    <location>
        <begin position="1"/>
        <end position="147"/>
    </location>
</feature>
<keyword evidence="4" id="KW-1185">Reference proteome</keyword>
<dbReference type="AlphaFoldDB" id="A0AA41V746"/>
<accession>A0AA41V746</accession>
<evidence type="ECO:0000256" key="1">
    <source>
        <dbReference type="ARBA" id="ARBA00038242"/>
    </source>
</evidence>
<dbReference type="CDD" id="cd07816">
    <property type="entry name" value="Bet_v1-like"/>
    <property type="match status" value="1"/>
</dbReference>
<dbReference type="SUPFAM" id="SSF55961">
    <property type="entry name" value="Bet v1-like"/>
    <property type="match status" value="1"/>
</dbReference>
<proteinExistence type="inferred from homology"/>
<dbReference type="InterPro" id="IPR023393">
    <property type="entry name" value="START-like_dom_sf"/>
</dbReference>
<dbReference type="GO" id="GO:0006952">
    <property type="term" value="P:defense response"/>
    <property type="evidence" value="ECO:0007669"/>
    <property type="project" value="InterPro"/>
</dbReference>
<comment type="similarity">
    <text evidence="1">Belongs to the MLP family.</text>
</comment>
<dbReference type="PANTHER" id="PTHR31338">
    <property type="entry name" value="POLYKETIDE CYCLASE/DEHYDRASE AND LIPID TRANSPORT SUPERFAMILY PROTEIN"/>
    <property type="match status" value="1"/>
</dbReference>
<dbReference type="SMART" id="SM01037">
    <property type="entry name" value="Bet_v_1"/>
    <property type="match status" value="1"/>
</dbReference>
<dbReference type="Gene3D" id="3.30.530.20">
    <property type="match status" value="1"/>
</dbReference>
<dbReference type="Pfam" id="PF00407">
    <property type="entry name" value="Bet_v_1"/>
    <property type="match status" value="1"/>
</dbReference>
<sequence length="147" mass="16819">MLSFKTEVQCSADKYYSMYKNEFTQLPKLLPFVYGDIRVIKGDGISVGSVKQWKYVLGGKPLCVKEIVAEIDDKKRRITHNIFEGEVMNAYKKFAVILHVKQKKGGKGNVVKWSVEYEKLNENSPTPLSYLDVLDKITKDLNAHLCQ</sequence>
<protein>
    <recommendedName>
        <fullName evidence="2">Bet v I/Major latex protein domain-containing protein</fullName>
    </recommendedName>
</protein>
<reference evidence="3" key="1">
    <citation type="submission" date="2022-03" db="EMBL/GenBank/DDBJ databases">
        <title>A functionally conserved STORR gene fusion in Papaver species that diverged 16.8 million years ago.</title>
        <authorList>
            <person name="Catania T."/>
        </authorList>
    </citation>
    <scope>NUCLEOTIDE SEQUENCE</scope>
    <source>
        <strain evidence="3">S-191538</strain>
    </source>
</reference>